<keyword evidence="1" id="KW-1133">Transmembrane helix</keyword>
<keyword evidence="1" id="KW-0472">Membrane</keyword>
<dbReference type="EMBL" id="LAZR01006572">
    <property type="protein sequence ID" value="KKM91167.1"/>
    <property type="molecule type" value="Genomic_DNA"/>
</dbReference>
<feature type="transmembrane region" description="Helical" evidence="1">
    <location>
        <begin position="83"/>
        <end position="106"/>
    </location>
</feature>
<keyword evidence="1" id="KW-0812">Transmembrane</keyword>
<sequence>MAKQTTGVAWYDVKAKGWLRDFVILLHPPYTLWHLSYIPIGAALAPAMNWQTLGWTLLAFFLGMGIGAHCADELRGRPLRTKIPGWILVLLGGLSLSGAVYIGVTIGLKETIWILPLIIFGVFIVFAYNLELFRGFFHTNFWFGFAWGAFPAMTAYVAQTHTVSPALILVAVA</sequence>
<feature type="transmembrane region" description="Helical" evidence="1">
    <location>
        <begin position="53"/>
        <end position="71"/>
    </location>
</feature>
<organism evidence="2">
    <name type="scientific">marine sediment metagenome</name>
    <dbReference type="NCBI Taxonomy" id="412755"/>
    <lineage>
        <taxon>unclassified sequences</taxon>
        <taxon>metagenomes</taxon>
        <taxon>ecological metagenomes</taxon>
    </lineage>
</organism>
<evidence type="ECO:0000313" key="2">
    <source>
        <dbReference type="EMBL" id="KKM91167.1"/>
    </source>
</evidence>
<accession>A0A0F9PCR3</accession>
<feature type="transmembrane region" description="Helical" evidence="1">
    <location>
        <begin position="141"/>
        <end position="159"/>
    </location>
</feature>
<reference evidence="2" key="1">
    <citation type="journal article" date="2015" name="Nature">
        <title>Complex archaea that bridge the gap between prokaryotes and eukaryotes.</title>
        <authorList>
            <person name="Spang A."/>
            <person name="Saw J.H."/>
            <person name="Jorgensen S.L."/>
            <person name="Zaremba-Niedzwiedzka K."/>
            <person name="Martijn J."/>
            <person name="Lind A.E."/>
            <person name="van Eijk R."/>
            <person name="Schleper C."/>
            <person name="Guy L."/>
            <person name="Ettema T.J."/>
        </authorList>
    </citation>
    <scope>NUCLEOTIDE SEQUENCE</scope>
</reference>
<protein>
    <submittedName>
        <fullName evidence="2">Uncharacterized protein</fullName>
    </submittedName>
</protein>
<comment type="caution">
    <text evidence="2">The sequence shown here is derived from an EMBL/GenBank/DDBJ whole genome shotgun (WGS) entry which is preliminary data.</text>
</comment>
<feature type="transmembrane region" description="Helical" evidence="1">
    <location>
        <begin position="112"/>
        <end position="129"/>
    </location>
</feature>
<feature type="non-terminal residue" evidence="2">
    <location>
        <position position="173"/>
    </location>
</feature>
<dbReference type="AlphaFoldDB" id="A0A0F9PCR3"/>
<name>A0A0F9PCR3_9ZZZZ</name>
<evidence type="ECO:0000256" key="1">
    <source>
        <dbReference type="SAM" id="Phobius"/>
    </source>
</evidence>
<gene>
    <name evidence="2" type="ORF">LCGC14_1231350</name>
</gene>
<proteinExistence type="predicted"/>